<comment type="caution">
    <text evidence="8">The sequence shown here is derived from an EMBL/GenBank/DDBJ whole genome shotgun (WGS) entry which is preliminary data.</text>
</comment>
<dbReference type="Gene3D" id="1.10.10.10">
    <property type="entry name" value="Winged helix-like DNA-binding domain superfamily/Winged helix DNA-binding domain"/>
    <property type="match status" value="1"/>
</dbReference>
<dbReference type="InterPro" id="IPR013324">
    <property type="entry name" value="RNA_pol_sigma_r3/r4-like"/>
</dbReference>
<evidence type="ECO:0000313" key="9">
    <source>
        <dbReference type="Proteomes" id="UP001165044"/>
    </source>
</evidence>
<dbReference type="InterPro" id="IPR007627">
    <property type="entry name" value="RNA_pol_sigma70_r2"/>
</dbReference>
<name>A0ABQ5PU79_9BACT</name>
<comment type="similarity">
    <text evidence="1">Belongs to the sigma-70 factor family. ECF subfamily.</text>
</comment>
<dbReference type="CDD" id="cd06171">
    <property type="entry name" value="Sigma70_r4"/>
    <property type="match status" value="1"/>
</dbReference>
<dbReference type="InterPro" id="IPR013325">
    <property type="entry name" value="RNA_pol_sigma_r2"/>
</dbReference>
<dbReference type="Proteomes" id="UP001165044">
    <property type="component" value="Unassembled WGS sequence"/>
</dbReference>
<keyword evidence="2" id="KW-0805">Transcription regulation</keyword>
<dbReference type="InterPro" id="IPR014284">
    <property type="entry name" value="RNA_pol_sigma-70_dom"/>
</dbReference>
<dbReference type="SUPFAM" id="SSF88659">
    <property type="entry name" value="Sigma3 and sigma4 domains of RNA polymerase sigma factors"/>
    <property type="match status" value="1"/>
</dbReference>
<keyword evidence="3" id="KW-0731">Sigma factor</keyword>
<dbReference type="Pfam" id="PF04542">
    <property type="entry name" value="Sigma70_r2"/>
    <property type="match status" value="1"/>
</dbReference>
<dbReference type="Pfam" id="PF08281">
    <property type="entry name" value="Sigma70_r4_2"/>
    <property type="match status" value="1"/>
</dbReference>
<evidence type="ECO:0000256" key="3">
    <source>
        <dbReference type="ARBA" id="ARBA00023082"/>
    </source>
</evidence>
<dbReference type="InterPro" id="IPR039425">
    <property type="entry name" value="RNA_pol_sigma-70-like"/>
</dbReference>
<evidence type="ECO:0000256" key="4">
    <source>
        <dbReference type="ARBA" id="ARBA00023125"/>
    </source>
</evidence>
<dbReference type="InterPro" id="IPR036388">
    <property type="entry name" value="WH-like_DNA-bd_sf"/>
</dbReference>
<gene>
    <name evidence="8" type="ORF">GETHED_03160</name>
</gene>
<keyword evidence="9" id="KW-1185">Reference proteome</keyword>
<feature type="domain" description="RNA polymerase sigma factor 70 region 4 type 2" evidence="7">
    <location>
        <begin position="114"/>
        <end position="166"/>
    </location>
</feature>
<keyword evidence="5" id="KW-0804">Transcription</keyword>
<evidence type="ECO:0000259" key="7">
    <source>
        <dbReference type="Pfam" id="PF08281"/>
    </source>
</evidence>
<reference evidence="8" key="1">
    <citation type="journal article" date="2023" name="Antonie Van Leeuwenhoek">
        <title>Mesoterricola silvestris gen. nov., sp. nov., Mesoterricola sediminis sp. nov., Geothrix oryzae sp. nov., Geothrix edaphica sp. nov., Geothrix rubra sp. nov., and Geothrix limicola sp. nov., six novel members of Acidobacteriota isolated from soils.</title>
        <authorList>
            <person name="Itoh H."/>
            <person name="Sugisawa Y."/>
            <person name="Mise K."/>
            <person name="Xu Z."/>
            <person name="Kuniyasu M."/>
            <person name="Ushijima N."/>
            <person name="Kawano K."/>
            <person name="Kobayashi E."/>
            <person name="Shiratori Y."/>
            <person name="Masuda Y."/>
            <person name="Senoo K."/>
        </authorList>
    </citation>
    <scope>NUCLEOTIDE SEQUENCE</scope>
    <source>
        <strain evidence="8">Red802</strain>
    </source>
</reference>
<dbReference type="NCBIfam" id="TIGR02937">
    <property type="entry name" value="sigma70-ECF"/>
    <property type="match status" value="1"/>
</dbReference>
<evidence type="ECO:0000313" key="8">
    <source>
        <dbReference type="EMBL" id="GLH65952.1"/>
    </source>
</evidence>
<dbReference type="Gene3D" id="1.10.1740.10">
    <property type="match status" value="1"/>
</dbReference>
<protein>
    <submittedName>
        <fullName evidence="8">RNA polymerase sigma factor</fullName>
    </submittedName>
</protein>
<dbReference type="InterPro" id="IPR013249">
    <property type="entry name" value="RNA_pol_sigma70_r4_t2"/>
</dbReference>
<accession>A0ABQ5PU79</accession>
<evidence type="ECO:0000259" key="6">
    <source>
        <dbReference type="Pfam" id="PF04542"/>
    </source>
</evidence>
<keyword evidence="4" id="KW-0238">DNA-binding</keyword>
<evidence type="ECO:0000256" key="5">
    <source>
        <dbReference type="ARBA" id="ARBA00023163"/>
    </source>
</evidence>
<dbReference type="EMBL" id="BSDC01000001">
    <property type="protein sequence ID" value="GLH65952.1"/>
    <property type="molecule type" value="Genomic_DNA"/>
</dbReference>
<proteinExistence type="inferred from homology"/>
<dbReference type="SUPFAM" id="SSF88946">
    <property type="entry name" value="Sigma2 domain of RNA polymerase sigma factors"/>
    <property type="match status" value="1"/>
</dbReference>
<dbReference type="PANTHER" id="PTHR43133">
    <property type="entry name" value="RNA POLYMERASE ECF-TYPE SIGMA FACTO"/>
    <property type="match status" value="1"/>
</dbReference>
<evidence type="ECO:0000256" key="2">
    <source>
        <dbReference type="ARBA" id="ARBA00023015"/>
    </source>
</evidence>
<evidence type="ECO:0000256" key="1">
    <source>
        <dbReference type="ARBA" id="ARBA00010641"/>
    </source>
</evidence>
<organism evidence="8 9">
    <name type="scientific">Geothrix edaphica</name>
    <dbReference type="NCBI Taxonomy" id="2927976"/>
    <lineage>
        <taxon>Bacteria</taxon>
        <taxon>Pseudomonadati</taxon>
        <taxon>Acidobacteriota</taxon>
        <taxon>Holophagae</taxon>
        <taxon>Holophagales</taxon>
        <taxon>Holophagaceae</taxon>
        <taxon>Geothrix</taxon>
    </lineage>
</organism>
<feature type="domain" description="RNA polymerase sigma-70 region 2" evidence="6">
    <location>
        <begin position="18"/>
        <end position="79"/>
    </location>
</feature>
<sequence>MTVMASQPTPFETLEAATRPKVLSYLSRFVGPTEAEDLAQEVFLKVHQGLGGYRGEAKPATWVFQVATHAALDRLKSASYRASRAQLPETVLDSTGLHAAPDHGQEPLKEEMCRCIRDLVDTLPLDYRTIIYLSELKELRIGEVAEVLGISPGSAKMRLHRARRMLRAQMEQDCRILLDEQAELQCDRKERP</sequence>
<dbReference type="PANTHER" id="PTHR43133:SF8">
    <property type="entry name" value="RNA POLYMERASE SIGMA FACTOR HI_1459-RELATED"/>
    <property type="match status" value="1"/>
</dbReference>